<dbReference type="EMBL" id="LR828257">
    <property type="protein sequence ID" value="CAD0299636.1"/>
    <property type="molecule type" value="Genomic_DNA"/>
</dbReference>
<dbReference type="InterPro" id="IPR036249">
    <property type="entry name" value="Thioredoxin-like_sf"/>
</dbReference>
<dbReference type="SUPFAM" id="SSF52833">
    <property type="entry name" value="Thioredoxin-like"/>
    <property type="match status" value="1"/>
</dbReference>
<gene>
    <name evidence="4" type="primary">dsbD_2</name>
    <name evidence="4" type="ORF">CFBP498_01820</name>
    <name evidence="5" type="ORF">R4K57_06885</name>
</gene>
<feature type="domain" description="Thioredoxin" evidence="3">
    <location>
        <begin position="21"/>
        <end position="164"/>
    </location>
</feature>
<proteinExistence type="predicted"/>
<dbReference type="PANTHER" id="PTHR15337:SF11">
    <property type="entry name" value="THIOREDOXIN DOMAIN-CONTAINING PROTEIN"/>
    <property type="match status" value="1"/>
</dbReference>
<dbReference type="PROSITE" id="PS51352">
    <property type="entry name" value="THIOREDOXIN_2"/>
    <property type="match status" value="1"/>
</dbReference>
<name>A0A6V7BE09_9XANT</name>
<dbReference type="Proteomes" id="UP000515406">
    <property type="component" value="Chromosome"/>
</dbReference>
<feature type="signal peptide" evidence="2">
    <location>
        <begin position="1"/>
        <end position="26"/>
    </location>
</feature>
<dbReference type="Pfam" id="PF13899">
    <property type="entry name" value="Thioredoxin_7"/>
    <property type="match status" value="1"/>
</dbReference>
<protein>
    <submittedName>
        <fullName evidence="4">Thiol:disulfide interchange protein DsbD</fullName>
    </submittedName>
    <submittedName>
        <fullName evidence="5">Thioredoxin family protein</fullName>
    </submittedName>
</protein>
<evidence type="ECO:0000256" key="1">
    <source>
        <dbReference type="ARBA" id="ARBA00022729"/>
    </source>
</evidence>
<evidence type="ECO:0000256" key="2">
    <source>
        <dbReference type="SAM" id="SignalP"/>
    </source>
</evidence>
<keyword evidence="6" id="KW-1185">Reference proteome</keyword>
<dbReference type="PROSITE" id="PS51257">
    <property type="entry name" value="PROKAR_LIPOPROTEIN"/>
    <property type="match status" value="1"/>
</dbReference>
<dbReference type="PANTHER" id="PTHR15337">
    <property type="entry name" value="ANTERIOR GRADIENT PROTEIN-RELATED"/>
    <property type="match status" value="1"/>
</dbReference>
<dbReference type="EMBL" id="JAWMQI010000018">
    <property type="protein sequence ID" value="MDV7248134.1"/>
    <property type="molecule type" value="Genomic_DNA"/>
</dbReference>
<accession>A0A6V7BE09</accession>
<reference evidence="4 6" key="1">
    <citation type="submission" date="2020-07" db="EMBL/GenBank/DDBJ databases">
        <authorList>
            <person name="Pothier F. J."/>
        </authorList>
    </citation>
    <scope>NUCLEOTIDE SEQUENCE [LARGE SCALE GENOMIC DNA]</scope>
    <source>
        <strain evidence="4 6">CFBP 498</strain>
    </source>
</reference>
<dbReference type="Proteomes" id="UP001187425">
    <property type="component" value="Unassembled WGS sequence"/>
</dbReference>
<evidence type="ECO:0000313" key="5">
    <source>
        <dbReference type="EMBL" id="MDV7248134.1"/>
    </source>
</evidence>
<keyword evidence="1 2" id="KW-0732">Signal</keyword>
<reference evidence="5 7" key="2">
    <citation type="submission" date="2023-10" db="EMBL/GenBank/DDBJ databases">
        <title>A new tool for lettuce pathogen research.</title>
        <authorList>
            <person name="Horton K.N."/>
            <person name="Cseke L.J."/>
            <person name="Badiwe M."/>
            <person name="Tesfaye D."/>
            <person name="Klein A."/>
            <person name="Su J."/>
            <person name="Potnis N."/>
            <person name="Gassmann W."/>
        </authorList>
    </citation>
    <scope>NUCLEOTIDE SEQUENCE [LARGE SCALE GENOMIC DNA]</scope>
    <source>
        <strain evidence="5 7">JSKH1901</strain>
    </source>
</reference>
<dbReference type="Gene3D" id="3.40.30.10">
    <property type="entry name" value="Glutaredoxin"/>
    <property type="match status" value="1"/>
</dbReference>
<feature type="chain" id="PRO_5044655439" evidence="2">
    <location>
        <begin position="27"/>
        <end position="526"/>
    </location>
</feature>
<evidence type="ECO:0000259" key="3">
    <source>
        <dbReference type="PROSITE" id="PS51352"/>
    </source>
</evidence>
<dbReference type="AlphaFoldDB" id="A0A6V7BE09"/>
<organism evidence="4 6">
    <name type="scientific">Xanthomonas hortorum pv. vitians</name>
    <dbReference type="NCBI Taxonomy" id="83224"/>
    <lineage>
        <taxon>Bacteria</taxon>
        <taxon>Pseudomonadati</taxon>
        <taxon>Pseudomonadota</taxon>
        <taxon>Gammaproteobacteria</taxon>
        <taxon>Lysobacterales</taxon>
        <taxon>Lysobacteraceae</taxon>
        <taxon>Xanthomonas</taxon>
    </lineage>
</organism>
<dbReference type="EMBL" id="LR828257">
    <property type="protein sequence ID" value="CAD0299649.1"/>
    <property type="molecule type" value="Genomic_DNA"/>
</dbReference>
<sequence length="526" mass="56834">MKLSFQRPASSSIALLAVLATLTGCGKPDTPAPPVQTKSAATPASTGIAWREGDVDGAFAEAKASGKPLMLYWGAVWCPPCNQLQATLFKDPAFIELTRKFVAVHLDGDLADAQEWGHQFNVKALPTIIVLRPDRSPITRLAGYSDNARLADALQVAATQTMTSEQLLDRALKTPKELRADDWTLLAGYDWWGMAREPSNTRSASDVLAQLAASAPQPALQRRFALLGLSIATTPPVANPAHLALLKAVLADPSEVRANRTELTSFAPRLVMASTSDPGARAALSMALNQALDKVYADATMPILERMMTAYTQIDLARLAQGQTPGSEPKKPQPPLPTAVLDTVRQRVQWAVQTAKTDEERRSVISGAAGLLDQTGDNAGAEQLLLGELTRSKTPNHYMQFLAELAQERNDPKTAVMWLKKSYEGSQGPVMRVQSAIRYADGVIRLSPQDTAAIESATAQVIDELAGQPDRYGRHNLQNLKALGTSLKTWSTQHHREGSAVLARLQQKMQASCDSKNTSGCSSWLS</sequence>
<dbReference type="InterPro" id="IPR013766">
    <property type="entry name" value="Thioredoxin_domain"/>
</dbReference>
<evidence type="ECO:0000313" key="6">
    <source>
        <dbReference type="Proteomes" id="UP000515406"/>
    </source>
</evidence>
<dbReference type="CDD" id="cd02947">
    <property type="entry name" value="TRX_family"/>
    <property type="match status" value="1"/>
</dbReference>
<dbReference type="RefSeq" id="WP_180313029.1">
    <property type="nucleotide sequence ID" value="NZ_CP060399.1"/>
</dbReference>
<evidence type="ECO:0000313" key="4">
    <source>
        <dbReference type="EMBL" id="CAD0299649.1"/>
    </source>
</evidence>
<evidence type="ECO:0000313" key="7">
    <source>
        <dbReference type="Proteomes" id="UP001187425"/>
    </source>
</evidence>
<dbReference type="InterPro" id="IPR051099">
    <property type="entry name" value="AGR/TXD"/>
</dbReference>